<dbReference type="SUPFAM" id="SSF53474">
    <property type="entry name" value="alpha/beta-Hydrolases"/>
    <property type="match status" value="1"/>
</dbReference>
<dbReference type="InterPro" id="IPR029058">
    <property type="entry name" value="AB_hydrolase_fold"/>
</dbReference>
<feature type="domain" description="Peptidase S9 prolyl oligopeptidase catalytic" evidence="8">
    <location>
        <begin position="71"/>
        <end position="110"/>
    </location>
</feature>
<evidence type="ECO:0000256" key="7">
    <source>
        <dbReference type="ARBA" id="ARBA00023326"/>
    </source>
</evidence>
<dbReference type="InterPro" id="IPR001375">
    <property type="entry name" value="Peptidase_S9_cat"/>
</dbReference>
<evidence type="ECO:0000256" key="4">
    <source>
        <dbReference type="ARBA" id="ARBA00022729"/>
    </source>
</evidence>
<dbReference type="Gene3D" id="3.40.50.1820">
    <property type="entry name" value="alpha/beta hydrolase"/>
    <property type="match status" value="1"/>
</dbReference>
<evidence type="ECO:0000259" key="8">
    <source>
        <dbReference type="Pfam" id="PF00326"/>
    </source>
</evidence>
<dbReference type="PANTHER" id="PTHR38050:SF2">
    <property type="entry name" value="FERULOYL ESTERASE C-RELATED"/>
    <property type="match status" value="1"/>
</dbReference>
<evidence type="ECO:0000256" key="1">
    <source>
        <dbReference type="ARBA" id="ARBA00004613"/>
    </source>
</evidence>
<dbReference type="GO" id="GO:0006508">
    <property type="term" value="P:proteolysis"/>
    <property type="evidence" value="ECO:0007669"/>
    <property type="project" value="InterPro"/>
</dbReference>
<evidence type="ECO:0000313" key="9">
    <source>
        <dbReference type="EMBL" id="QHI70876.1"/>
    </source>
</evidence>
<protein>
    <submittedName>
        <fullName evidence="9">Prolyl oligopeptidase family serine peptidase</fullName>
    </submittedName>
</protein>
<dbReference type="GO" id="GO:0008236">
    <property type="term" value="F:serine-type peptidase activity"/>
    <property type="evidence" value="ECO:0007669"/>
    <property type="project" value="InterPro"/>
</dbReference>
<dbReference type="Pfam" id="PF00326">
    <property type="entry name" value="Peptidase_S9"/>
    <property type="match status" value="1"/>
</dbReference>
<keyword evidence="4" id="KW-0732">Signal</keyword>
<keyword evidence="6" id="KW-0119">Carbohydrate metabolism</keyword>
<evidence type="ECO:0000256" key="3">
    <source>
        <dbReference type="ARBA" id="ARBA00022651"/>
    </source>
</evidence>
<evidence type="ECO:0000256" key="5">
    <source>
        <dbReference type="ARBA" id="ARBA00022801"/>
    </source>
</evidence>
<dbReference type="GO" id="GO:0005576">
    <property type="term" value="C:extracellular region"/>
    <property type="evidence" value="ECO:0007669"/>
    <property type="project" value="UniProtKB-SubCell"/>
</dbReference>
<organism evidence="9 10">
    <name type="scientific">Tichowtungia aerotolerans</name>
    <dbReference type="NCBI Taxonomy" id="2697043"/>
    <lineage>
        <taxon>Bacteria</taxon>
        <taxon>Pseudomonadati</taxon>
        <taxon>Kiritimatiellota</taxon>
        <taxon>Tichowtungiia</taxon>
        <taxon>Tichowtungiales</taxon>
        <taxon>Tichowtungiaceae</taxon>
        <taxon>Tichowtungia</taxon>
    </lineage>
</organism>
<name>A0A6P1MH15_9BACT</name>
<keyword evidence="10" id="KW-1185">Reference proteome</keyword>
<dbReference type="InterPro" id="IPR043595">
    <property type="entry name" value="FaeB/C/D"/>
</dbReference>
<keyword evidence="7" id="KW-0624">Polysaccharide degradation</keyword>
<evidence type="ECO:0000313" key="10">
    <source>
        <dbReference type="Proteomes" id="UP000464954"/>
    </source>
</evidence>
<comment type="subcellular location">
    <subcellularLocation>
        <location evidence="1">Secreted</location>
    </subcellularLocation>
</comment>
<reference evidence="9 10" key="1">
    <citation type="submission" date="2020-01" db="EMBL/GenBank/DDBJ databases">
        <title>Ponticoccus aerotolerans gen. nov., sp. nov., an anaerobic bacterium and proposal of Ponticoccusceae fam. nov., Ponticoccusles ord. nov. and Ponticoccuse classis nov. in the phylum Kiritimatiellaeota.</title>
        <authorList>
            <person name="Zhou L.Y."/>
            <person name="Du Z.J."/>
        </authorList>
    </citation>
    <scope>NUCLEOTIDE SEQUENCE [LARGE SCALE GENOMIC DNA]</scope>
    <source>
        <strain evidence="9 10">S-5007</strain>
    </source>
</reference>
<keyword evidence="5" id="KW-0378">Hydrolase</keyword>
<evidence type="ECO:0000256" key="2">
    <source>
        <dbReference type="ARBA" id="ARBA00022525"/>
    </source>
</evidence>
<dbReference type="Proteomes" id="UP000464954">
    <property type="component" value="Chromosome"/>
</dbReference>
<keyword evidence="2" id="KW-0964">Secreted</keyword>
<dbReference type="AlphaFoldDB" id="A0A6P1MH15"/>
<dbReference type="GO" id="GO:0030600">
    <property type="term" value="F:feruloyl esterase activity"/>
    <property type="evidence" value="ECO:0007669"/>
    <property type="project" value="InterPro"/>
</dbReference>
<dbReference type="KEGG" id="taer:GT409_03865"/>
<sequence>MFVFHGHGGNMRNTFRKFAIQDQWPEAAVIYMQGLPTPGQLTDPEGKRNGWNCDPNDRINRDLKFFDAVYASLQDRIDTNRVYCTGHSNGGSFTYMLWGVRGDLFAAIAPSGALNPKVIGKIQPLPVLHIAGENDPLVKFSWQDKMMKVVQRVNGCSSQGEPWPSAGDLTGTLYPSSGGTPLVTLIHSGGHQFPSEAPELMVRFFKQHSRK</sequence>
<proteinExistence type="predicted"/>
<accession>A0A6P1MH15</accession>
<dbReference type="GO" id="GO:0045493">
    <property type="term" value="P:xylan catabolic process"/>
    <property type="evidence" value="ECO:0007669"/>
    <property type="project" value="UniProtKB-KW"/>
</dbReference>
<dbReference type="EMBL" id="CP047593">
    <property type="protein sequence ID" value="QHI70876.1"/>
    <property type="molecule type" value="Genomic_DNA"/>
</dbReference>
<keyword evidence="3" id="KW-0858">Xylan degradation</keyword>
<evidence type="ECO:0000256" key="6">
    <source>
        <dbReference type="ARBA" id="ARBA00023277"/>
    </source>
</evidence>
<dbReference type="PANTHER" id="PTHR38050">
    <property type="match status" value="1"/>
</dbReference>
<gene>
    <name evidence="9" type="ORF">GT409_03865</name>
</gene>